<proteinExistence type="predicted"/>
<evidence type="ECO:0000313" key="4">
    <source>
        <dbReference type="Proteomes" id="UP000630445"/>
    </source>
</evidence>
<sequence>MESKGGRLSFSTIQYPQDSSAQASQRLELEAAIAETQFHDERVEDTEYYTNFLEQIMGLVRNGDQAAVSRMISVIRSGASQEDILKAISEISNNSRDGQEGNRGNS</sequence>
<feature type="compositionally biased region" description="Polar residues" evidence="1">
    <location>
        <begin position="9"/>
        <end position="21"/>
    </location>
</feature>
<reference evidence="2" key="1">
    <citation type="submission" date="2020-06" db="EMBL/GenBank/DDBJ databases">
        <title>Draft genome sequences of strains closely related to Aspergillus parafelis and Aspergillus hiratsukae.</title>
        <authorList>
            <person name="Dos Santos R.A.C."/>
            <person name="Rivero-Menendez O."/>
            <person name="Steenwyk J.L."/>
            <person name="Mead M.E."/>
            <person name="Goldman G.H."/>
            <person name="Alastruey-Izquierdo A."/>
            <person name="Rokas A."/>
        </authorList>
    </citation>
    <scope>NUCLEOTIDE SEQUENCE</scope>
    <source>
        <strain evidence="2">CNM-CM5793</strain>
        <strain evidence="3">CNM-CM6106</strain>
    </source>
</reference>
<protein>
    <submittedName>
        <fullName evidence="2">Uncharacterized protein</fullName>
    </submittedName>
</protein>
<feature type="region of interest" description="Disordered" evidence="1">
    <location>
        <begin position="1"/>
        <end position="21"/>
    </location>
</feature>
<accession>A0A8H6P8A0</accession>
<name>A0A8H6P8A0_9EURO</name>
<evidence type="ECO:0000313" key="3">
    <source>
        <dbReference type="EMBL" id="KAF7169123.1"/>
    </source>
</evidence>
<organism evidence="2 4">
    <name type="scientific">Aspergillus hiratsukae</name>
    <dbReference type="NCBI Taxonomy" id="1194566"/>
    <lineage>
        <taxon>Eukaryota</taxon>
        <taxon>Fungi</taxon>
        <taxon>Dikarya</taxon>
        <taxon>Ascomycota</taxon>
        <taxon>Pezizomycotina</taxon>
        <taxon>Eurotiomycetes</taxon>
        <taxon>Eurotiomycetidae</taxon>
        <taxon>Eurotiales</taxon>
        <taxon>Aspergillaceae</taxon>
        <taxon>Aspergillus</taxon>
        <taxon>Aspergillus subgen. Fumigati</taxon>
    </lineage>
</organism>
<comment type="caution">
    <text evidence="2">The sequence shown here is derived from an EMBL/GenBank/DDBJ whole genome shotgun (WGS) entry which is preliminary data.</text>
</comment>
<dbReference type="OrthoDB" id="4439444at2759"/>
<keyword evidence="4" id="KW-1185">Reference proteome</keyword>
<dbReference type="Proteomes" id="UP000662466">
    <property type="component" value="Unassembled WGS sequence"/>
</dbReference>
<evidence type="ECO:0000313" key="2">
    <source>
        <dbReference type="EMBL" id="KAF7121740.1"/>
    </source>
</evidence>
<dbReference type="Proteomes" id="UP000630445">
    <property type="component" value="Unassembled WGS sequence"/>
</dbReference>
<dbReference type="EMBL" id="JACBAF010002052">
    <property type="protein sequence ID" value="KAF7169123.1"/>
    <property type="molecule type" value="Genomic_DNA"/>
</dbReference>
<dbReference type="EMBL" id="JACBAD010002040">
    <property type="protein sequence ID" value="KAF7121740.1"/>
    <property type="molecule type" value="Genomic_DNA"/>
</dbReference>
<gene>
    <name evidence="2" type="ORF">CNMCM5793_009293</name>
    <name evidence="3" type="ORF">CNMCM6106_004062</name>
</gene>
<evidence type="ECO:0000256" key="1">
    <source>
        <dbReference type="SAM" id="MobiDB-lite"/>
    </source>
</evidence>
<dbReference type="AlphaFoldDB" id="A0A8H6P8A0"/>